<organism evidence="1 2">
    <name type="scientific">Centaurea solstitialis</name>
    <name type="common">yellow star-thistle</name>
    <dbReference type="NCBI Taxonomy" id="347529"/>
    <lineage>
        <taxon>Eukaryota</taxon>
        <taxon>Viridiplantae</taxon>
        <taxon>Streptophyta</taxon>
        <taxon>Embryophyta</taxon>
        <taxon>Tracheophyta</taxon>
        <taxon>Spermatophyta</taxon>
        <taxon>Magnoliopsida</taxon>
        <taxon>eudicotyledons</taxon>
        <taxon>Gunneridae</taxon>
        <taxon>Pentapetalae</taxon>
        <taxon>asterids</taxon>
        <taxon>campanulids</taxon>
        <taxon>Asterales</taxon>
        <taxon>Asteraceae</taxon>
        <taxon>Carduoideae</taxon>
        <taxon>Cardueae</taxon>
        <taxon>Centaureinae</taxon>
        <taxon>Centaurea</taxon>
    </lineage>
</organism>
<comment type="caution">
    <text evidence="1">The sequence shown here is derived from an EMBL/GenBank/DDBJ whole genome shotgun (WGS) entry which is preliminary data.</text>
</comment>
<dbReference type="AlphaFoldDB" id="A0AA38T0S1"/>
<name>A0AA38T0S1_9ASTR</name>
<protein>
    <submittedName>
        <fullName evidence="1">Uncharacterized protein</fullName>
    </submittedName>
</protein>
<gene>
    <name evidence="1" type="ORF">OSB04_016345</name>
</gene>
<keyword evidence="2" id="KW-1185">Reference proteome</keyword>
<accession>A0AA38T0S1</accession>
<reference evidence="1" key="1">
    <citation type="submission" date="2023-03" db="EMBL/GenBank/DDBJ databases">
        <title>Chromosome-scale reference genome and RAD-based genetic map of yellow starthistle (Centaurea solstitialis) reveal putative structural variation and QTLs associated with invader traits.</title>
        <authorList>
            <person name="Reatini B."/>
            <person name="Cang F.A."/>
            <person name="Jiang Q."/>
            <person name="Mckibben M.T.W."/>
            <person name="Barker M.S."/>
            <person name="Rieseberg L.H."/>
            <person name="Dlugosch K.M."/>
        </authorList>
    </citation>
    <scope>NUCLEOTIDE SEQUENCE</scope>
    <source>
        <strain evidence="1">CAN-66</strain>
        <tissue evidence="1">Leaf</tissue>
    </source>
</reference>
<evidence type="ECO:0000313" key="1">
    <source>
        <dbReference type="EMBL" id="KAJ9552300.1"/>
    </source>
</evidence>
<sequence>MDLVETSSCRVTVDPVKREKSVVVWVVFVSGTLSVRVRDVCKVRVRELTKAKLRLEGFGWAAFRSDLRLYTFAQESFNHSLETISRHFHRVLKAVLKMSADIIKPTANYNDEIPEYISKILDIIQCSRIVSVL</sequence>
<proteinExistence type="predicted"/>
<dbReference type="EMBL" id="JARYMX010000004">
    <property type="protein sequence ID" value="KAJ9552300.1"/>
    <property type="molecule type" value="Genomic_DNA"/>
</dbReference>
<evidence type="ECO:0000313" key="2">
    <source>
        <dbReference type="Proteomes" id="UP001172457"/>
    </source>
</evidence>
<dbReference type="Proteomes" id="UP001172457">
    <property type="component" value="Chromosome 4"/>
</dbReference>